<dbReference type="AlphaFoldDB" id="W5SQ78"/>
<dbReference type="HOGENOM" id="CLU_013558_0_0_12"/>
<gene>
    <name evidence="3" type="ORF">BAN_0032100</name>
</gene>
<dbReference type="PANTHER" id="PTHR32114">
    <property type="entry name" value="ABC TRANSPORTER ABCH.3"/>
    <property type="match status" value="1"/>
</dbReference>
<keyword evidence="3" id="KW-0540">Nuclease</keyword>
<dbReference type="Pfam" id="PF13558">
    <property type="entry name" value="SbcC_Walker_B"/>
    <property type="match status" value="1"/>
</dbReference>
<dbReference type="GO" id="GO:0006302">
    <property type="term" value="P:double-strand break repair"/>
    <property type="evidence" value="ECO:0007669"/>
    <property type="project" value="InterPro"/>
</dbReference>
<evidence type="ECO:0000259" key="2">
    <source>
        <dbReference type="Pfam" id="PF13476"/>
    </source>
</evidence>
<accession>W5SQ78</accession>
<feature type="coiled-coil region" evidence="1">
    <location>
        <begin position="490"/>
        <end position="558"/>
    </location>
</feature>
<dbReference type="Pfam" id="PF13476">
    <property type="entry name" value="AAA_23"/>
    <property type="match status" value="1"/>
</dbReference>
<dbReference type="EC" id="3.1.11.-" evidence="3"/>
<proteinExistence type="predicted"/>
<evidence type="ECO:0000313" key="3">
    <source>
        <dbReference type="EMBL" id="AHH08803.1"/>
    </source>
</evidence>
<dbReference type="PANTHER" id="PTHR32114:SF2">
    <property type="entry name" value="ABC TRANSPORTER ABCH.3"/>
    <property type="match status" value="1"/>
</dbReference>
<dbReference type="Proteomes" id="UP000019262">
    <property type="component" value="Chromosome"/>
</dbReference>
<organism evidence="3 4">
    <name type="scientific">Borrelia anserina BA2</name>
    <dbReference type="NCBI Taxonomy" id="1313293"/>
    <lineage>
        <taxon>Bacteria</taxon>
        <taxon>Pseudomonadati</taxon>
        <taxon>Spirochaetota</taxon>
        <taxon>Spirochaetia</taxon>
        <taxon>Spirochaetales</taxon>
        <taxon>Borreliaceae</taxon>
        <taxon>Borrelia</taxon>
    </lineage>
</organism>
<protein>
    <submittedName>
        <fullName evidence="3">Exonuclease sbcC</fullName>
        <ecNumber evidence="3">3.1.11.-</ecNumber>
    </submittedName>
</protein>
<dbReference type="eggNOG" id="COG0419">
    <property type="taxonomic scope" value="Bacteria"/>
</dbReference>
<dbReference type="GO" id="GO:0004527">
    <property type="term" value="F:exonuclease activity"/>
    <property type="evidence" value="ECO:0007669"/>
    <property type="project" value="UniProtKB-KW"/>
</dbReference>
<feature type="domain" description="Rad50/SbcC-type AAA" evidence="2">
    <location>
        <begin position="34"/>
        <end position="235"/>
    </location>
</feature>
<dbReference type="SUPFAM" id="SSF52540">
    <property type="entry name" value="P-loop containing nucleoside triphosphate hydrolases"/>
    <property type="match status" value="1"/>
</dbReference>
<evidence type="ECO:0000256" key="1">
    <source>
        <dbReference type="SAM" id="Coils"/>
    </source>
</evidence>
<dbReference type="EMBL" id="CP005829">
    <property type="protein sequence ID" value="AHH08803.1"/>
    <property type="molecule type" value="Genomic_DNA"/>
</dbReference>
<feature type="coiled-coil region" evidence="1">
    <location>
        <begin position="779"/>
        <end position="813"/>
    </location>
</feature>
<sequence>MVLGEEISLRKKNLLLFLRRYYLKEEQASMRINKLIFKNIASYKGEYEINFDVSVLKQAGIFLISGNTGSGKSTILDCITLALYARVYRLDKNISDSISKGFDSAYVKLTFTVSDKVYESFVELHLRQKETPKNMVLICLNDGSLIENKDDVLAYIKSLCRLNFEQFCQTVILPQGNFQEFLISKPKSKAAIIDNIFNLKKYDDIEIFLKRELDLTKSNEEKLELLYTEKKNRLDVSKKKINELTDFLSSLDIEALRKNLDDIYELIGICDKIIKFNQDYLAIRYRIDNLELELSSKVASKEKLNHEYFLQEDIKSKLDEKLKLYNSNDFLNLENFVKRYLELINDKNRFSLELLSIQRDLEELKYLDLDNFDYVKELYYENILFCEIDFDEKAYNSLLVKEKQLESQKKKLLVDQRRKNLEIKSITSEETTFNFDKYIYYEALKLLRGFYEELTLDYKNELELLLRSNDSGSFQDVGINIKINLHRRFLEHLNSNKQSVEIDIENLRHIEDSYKVYKKKEKLKISNLNGLLELNSKLQILQSKLDNLKQDILNSKENKIKWEGCVLNFNKNNAEILKRIGHDLFHKYIDYSNRDKILLFEDKLKEVENLKSMFNDLNSKISLKEIEIKEILDKIKDLLSNLDLKISLSEPALLETEFEKFLLSKSDVKDIHVKLDLLCNDISNRKLELESQIELMNESMMSFKMELKDNFDKFTSNFLDLKKFMGNNFYVKDSIFSLDSLEPSKNSLDYFMKLKSNFMSQIKVFSGDIIKYEATFSSLQTLEVELSSQEVELKDIENALKSVNERNDKLEILKKVIITSPSLKYYVQSFLIDEILSISNKKYLSVILPDFNLEINTDSKDFSFLVRSKRDGNMTRSVKTLSGGERFLVSLSLSLALSDMIRDSDLKIEAFFLDEGFGNLDEETLKMIIPKIFDLQRVDGRQIGVISHVSYLKEEIKTQIVVSKIATVSKITIESF</sequence>
<keyword evidence="1" id="KW-0175">Coiled coil</keyword>
<reference evidence="3 4" key="1">
    <citation type="submission" date="2013-04" db="EMBL/GenBank/DDBJ databases">
        <title>Comparative Genomics of Relapsing Fever Spirochetes.</title>
        <authorList>
            <person name="Schwan T.G."/>
            <person name="Raffel S.J."/>
            <person name="Porcella S.F."/>
            <person name="Martens C.A."/>
            <person name="Bruno D.P."/>
            <person name="Rickefs S.M."/>
            <person name="Barbian K.B."/>
        </authorList>
    </citation>
    <scope>NUCLEOTIDE SEQUENCE [LARGE SCALE GENOMIC DNA]</scope>
    <source>
        <strain evidence="3 4">BA2</strain>
    </source>
</reference>
<dbReference type="PATRIC" id="fig|1313293.3.peg.851"/>
<keyword evidence="3" id="KW-0378">Hydrolase</keyword>
<dbReference type="InterPro" id="IPR038729">
    <property type="entry name" value="Rad50/SbcC_AAA"/>
</dbReference>
<keyword evidence="3" id="KW-0269">Exonuclease</keyword>
<name>W5SQ78_BORAN</name>
<dbReference type="Gene3D" id="3.40.50.300">
    <property type="entry name" value="P-loop containing nucleotide triphosphate hydrolases"/>
    <property type="match status" value="2"/>
</dbReference>
<evidence type="ECO:0000313" key="4">
    <source>
        <dbReference type="Proteomes" id="UP000019262"/>
    </source>
</evidence>
<dbReference type="GO" id="GO:0016887">
    <property type="term" value="F:ATP hydrolysis activity"/>
    <property type="evidence" value="ECO:0007669"/>
    <property type="project" value="InterPro"/>
</dbReference>
<dbReference type="InterPro" id="IPR027417">
    <property type="entry name" value="P-loop_NTPase"/>
</dbReference>